<comment type="similarity">
    <text evidence="1">Belongs to the CCZ1 family.</text>
</comment>
<reference evidence="4 5" key="1">
    <citation type="journal article" date="2020" name="Nat. Food">
        <title>A phased Vanilla planifolia genome enables genetic improvement of flavour and production.</title>
        <authorList>
            <person name="Hasing T."/>
            <person name="Tang H."/>
            <person name="Brym M."/>
            <person name="Khazi F."/>
            <person name="Huang T."/>
            <person name="Chambers A.H."/>
        </authorList>
    </citation>
    <scope>NUCLEOTIDE SEQUENCE [LARGE SCALE GENOMIC DNA]</scope>
    <source>
        <tissue evidence="4">Leaf</tissue>
    </source>
</reference>
<organism evidence="4 5">
    <name type="scientific">Vanilla planifolia</name>
    <name type="common">Vanilla</name>
    <dbReference type="NCBI Taxonomy" id="51239"/>
    <lineage>
        <taxon>Eukaryota</taxon>
        <taxon>Viridiplantae</taxon>
        <taxon>Streptophyta</taxon>
        <taxon>Embryophyta</taxon>
        <taxon>Tracheophyta</taxon>
        <taxon>Spermatophyta</taxon>
        <taxon>Magnoliopsida</taxon>
        <taxon>Liliopsida</taxon>
        <taxon>Asparagales</taxon>
        <taxon>Orchidaceae</taxon>
        <taxon>Vanilloideae</taxon>
        <taxon>Vanilleae</taxon>
        <taxon>Vanilla</taxon>
    </lineage>
</organism>
<name>A0A835RBL0_VANPL</name>
<dbReference type="OrthoDB" id="240546at2759"/>
<evidence type="ECO:0000259" key="3">
    <source>
        <dbReference type="Pfam" id="PF19031"/>
    </source>
</evidence>
<dbReference type="InterPro" id="IPR013176">
    <property type="entry name" value="Ccz1"/>
</dbReference>
<proteinExistence type="inferred from homology"/>
<dbReference type="PANTHER" id="PTHR13056">
    <property type="entry name" value="VACUOLAR FUSION PROTEIN CCZ1 HOMOLOG-RELATED"/>
    <property type="match status" value="1"/>
</dbReference>
<dbReference type="EMBL" id="JADCNM010000004">
    <property type="protein sequence ID" value="KAG0487378.1"/>
    <property type="molecule type" value="Genomic_DNA"/>
</dbReference>
<protein>
    <recommendedName>
        <fullName evidence="3">CCZ1/INTU/HSP4 first Longin domain-containing protein</fullName>
    </recommendedName>
</protein>
<dbReference type="Pfam" id="PF19031">
    <property type="entry name" value="Intu_longin_1"/>
    <property type="match status" value="1"/>
</dbReference>
<gene>
    <name evidence="4" type="ORF">HPP92_009473</name>
</gene>
<dbReference type="Proteomes" id="UP000639772">
    <property type="component" value="Unassembled WGS sequence"/>
</dbReference>
<comment type="caution">
    <text evidence="4">The sequence shown here is derived from an EMBL/GenBank/DDBJ whole genome shotgun (WGS) entry which is preliminary data.</text>
</comment>
<feature type="region of interest" description="Disordered" evidence="2">
    <location>
        <begin position="274"/>
        <end position="294"/>
    </location>
</feature>
<dbReference type="GO" id="GO:0016192">
    <property type="term" value="P:vesicle-mediated transport"/>
    <property type="evidence" value="ECO:0007669"/>
    <property type="project" value="InterPro"/>
</dbReference>
<dbReference type="PANTHER" id="PTHR13056:SF0">
    <property type="entry name" value="VACUOLAR FUSION PROTEIN CCZ1 HOMOLOG-RELATED"/>
    <property type="match status" value="1"/>
</dbReference>
<evidence type="ECO:0000256" key="1">
    <source>
        <dbReference type="ARBA" id="ARBA00005352"/>
    </source>
</evidence>
<sequence>MGLSSGNGSSEGIQFCVFDSRRGQQEGQELDKILFFYPPECPFSAQLSVIGLCEGIITFTRIFSPEAACEVIEAEGHLHVFYQAEPDVWIVLVVEKIKYTEPVWRCAALQGILKEVHSLFVMFLGSVRMLLDKQPSGELARTHLYFFVTDYLTDFKTGKRIQFPSFRECLREQGTVQMLTISRDMAIEIQSLVTLLGSLFGGITMCNSLILFEDLLVSTTLSPDDTANLFNYGVMRLTPHALSSTSSSWSYVRKSKSASNVSVVSGSPNAVLATSHGSWHTSRDTAPGEEPRIANVPRPLQRDKWTKGVDGFLLNDRWVASSGPGNPAVWLQHTEERLYLCVYQYKSLTLILLIPLSSLVNGEQDIPLVKKQLLDNASQKIVNIEEKLSRGWGGENAYHVSGYRYLLVDGDRNVSRASPAAKVNTLSKDSLLALNKLREEVDIEKARSKLDNPEHEKDFEACIRARNNAWVIAKVSRGRELYMALEKASETLLYASDAMEKFSDR</sequence>
<accession>A0A835RBL0</accession>
<evidence type="ECO:0000313" key="5">
    <source>
        <dbReference type="Proteomes" id="UP000639772"/>
    </source>
</evidence>
<evidence type="ECO:0000313" key="4">
    <source>
        <dbReference type="EMBL" id="KAG0487378.1"/>
    </source>
</evidence>
<feature type="domain" description="CCZ1/INTU/HSP4 first Longin" evidence="3">
    <location>
        <begin position="15"/>
        <end position="125"/>
    </location>
</feature>
<dbReference type="GO" id="GO:0035658">
    <property type="term" value="C:Mon1-Ccz1 complex"/>
    <property type="evidence" value="ECO:0007669"/>
    <property type="project" value="InterPro"/>
</dbReference>
<dbReference type="AlphaFoldDB" id="A0A835RBL0"/>
<evidence type="ECO:0000256" key="2">
    <source>
        <dbReference type="SAM" id="MobiDB-lite"/>
    </source>
</evidence>
<dbReference type="InterPro" id="IPR043987">
    <property type="entry name" value="CCZ1/INTU/HSP4_longin_1"/>
</dbReference>